<dbReference type="GO" id="GO:0046872">
    <property type="term" value="F:metal ion binding"/>
    <property type="evidence" value="ECO:0007669"/>
    <property type="project" value="UniProtKB-KW"/>
</dbReference>
<dbReference type="PANTHER" id="PTHR28620:SF1">
    <property type="entry name" value="CENP-V_GFA DOMAIN-CONTAINING PROTEIN"/>
    <property type="match status" value="1"/>
</dbReference>
<dbReference type="Pfam" id="PF04828">
    <property type="entry name" value="GFA"/>
    <property type="match status" value="1"/>
</dbReference>
<dbReference type="InterPro" id="IPR052355">
    <property type="entry name" value="CENP-V-like"/>
</dbReference>
<dbReference type="EMBL" id="KN847475">
    <property type="protein sequence ID" value="KIX09304.1"/>
    <property type="molecule type" value="Genomic_DNA"/>
</dbReference>
<feature type="domain" description="CENP-V/GFA" evidence="4">
    <location>
        <begin position="8"/>
        <end position="127"/>
    </location>
</feature>
<comment type="similarity">
    <text evidence="1">Belongs to the Gfa family.</text>
</comment>
<sequence>MSSEPPPLQTFNCHCGSIKFSVHNDLSQISDCTCSICTKTGRMHIRASSSPSVPGSFHLAWHSPASSEAAALPHLSSYSFGSNRLITDFCPTCGCHIRVRLAPTDTNADTPTRALNVRMIQALEPWSFETTETLTAPAKFPPAYIEPEFKGTNFTDEELGGGKVKYQGSCHCGAVTLSLRTRPLSELMIRECNCSLCWRKALIHCPVENQEDVRVSGVKEAVVVYKPEKLNQGLFCMNCGVQVVTRGQNGNVYAVNLRTMHGVDWEEVEVGRAKGRELSPEYKVGGEAT</sequence>
<keyword evidence="3" id="KW-0862">Zinc</keyword>
<evidence type="ECO:0000256" key="1">
    <source>
        <dbReference type="ARBA" id="ARBA00005495"/>
    </source>
</evidence>
<dbReference type="AlphaFoldDB" id="A0A0D2ITC3"/>
<evidence type="ECO:0000259" key="4">
    <source>
        <dbReference type="PROSITE" id="PS51891"/>
    </source>
</evidence>
<dbReference type="VEuPathDB" id="FungiDB:Z518_00383"/>
<dbReference type="PANTHER" id="PTHR28620">
    <property type="entry name" value="CENTROMERE PROTEIN V"/>
    <property type="match status" value="1"/>
</dbReference>
<evidence type="ECO:0000313" key="6">
    <source>
        <dbReference type="Proteomes" id="UP000053617"/>
    </source>
</evidence>
<evidence type="ECO:0000313" key="5">
    <source>
        <dbReference type="EMBL" id="KIX09304.1"/>
    </source>
</evidence>
<dbReference type="HOGENOM" id="CLU_055491_0_0_1"/>
<name>A0A0D2ITC3_9EURO</name>
<evidence type="ECO:0000256" key="3">
    <source>
        <dbReference type="ARBA" id="ARBA00022833"/>
    </source>
</evidence>
<dbReference type="SUPFAM" id="SSF51316">
    <property type="entry name" value="Mss4-like"/>
    <property type="match status" value="2"/>
</dbReference>
<organism evidence="5 6">
    <name type="scientific">Rhinocladiella mackenziei CBS 650.93</name>
    <dbReference type="NCBI Taxonomy" id="1442369"/>
    <lineage>
        <taxon>Eukaryota</taxon>
        <taxon>Fungi</taxon>
        <taxon>Dikarya</taxon>
        <taxon>Ascomycota</taxon>
        <taxon>Pezizomycotina</taxon>
        <taxon>Eurotiomycetes</taxon>
        <taxon>Chaetothyriomycetidae</taxon>
        <taxon>Chaetothyriales</taxon>
        <taxon>Herpotrichiellaceae</taxon>
        <taxon>Rhinocladiella</taxon>
    </lineage>
</organism>
<accession>A0A0D2ITC3</accession>
<dbReference type="PROSITE" id="PS51891">
    <property type="entry name" value="CENP_V_GFA"/>
    <property type="match status" value="2"/>
</dbReference>
<dbReference type="Proteomes" id="UP000053617">
    <property type="component" value="Unassembled WGS sequence"/>
</dbReference>
<evidence type="ECO:0000256" key="2">
    <source>
        <dbReference type="ARBA" id="ARBA00022723"/>
    </source>
</evidence>
<protein>
    <submittedName>
        <fullName evidence="5">Rhinocladiella mackenziei CBS 650.93 unplaced genomic scaffold supercont1.1, whole genome shotgun sequence</fullName>
    </submittedName>
</protein>
<gene>
    <name evidence="5" type="ORF">Z518_00383</name>
</gene>
<dbReference type="RefSeq" id="XP_013276440.1">
    <property type="nucleotide sequence ID" value="XM_013420986.1"/>
</dbReference>
<dbReference type="OrthoDB" id="2993351at2759"/>
<feature type="domain" description="CENP-V/GFA" evidence="4">
    <location>
        <begin position="166"/>
        <end position="266"/>
    </location>
</feature>
<dbReference type="Gene3D" id="2.170.150.70">
    <property type="match status" value="2"/>
</dbReference>
<reference evidence="5 6" key="1">
    <citation type="submission" date="2015-01" db="EMBL/GenBank/DDBJ databases">
        <title>The Genome Sequence of Rhinocladiella mackenzie CBS 650.93.</title>
        <authorList>
            <consortium name="The Broad Institute Genomics Platform"/>
            <person name="Cuomo C."/>
            <person name="de Hoog S."/>
            <person name="Gorbushina A."/>
            <person name="Stielow B."/>
            <person name="Teixiera M."/>
            <person name="Abouelleil A."/>
            <person name="Chapman S.B."/>
            <person name="Priest M."/>
            <person name="Young S.K."/>
            <person name="Wortman J."/>
            <person name="Nusbaum C."/>
            <person name="Birren B."/>
        </authorList>
    </citation>
    <scope>NUCLEOTIDE SEQUENCE [LARGE SCALE GENOMIC DNA]</scope>
    <source>
        <strain evidence="5 6">CBS 650.93</strain>
    </source>
</reference>
<dbReference type="GO" id="GO:0016846">
    <property type="term" value="F:carbon-sulfur lyase activity"/>
    <property type="evidence" value="ECO:0007669"/>
    <property type="project" value="InterPro"/>
</dbReference>
<proteinExistence type="inferred from homology"/>
<keyword evidence="2" id="KW-0479">Metal-binding</keyword>
<dbReference type="GeneID" id="25288454"/>
<keyword evidence="6" id="KW-1185">Reference proteome</keyword>
<dbReference type="InterPro" id="IPR011057">
    <property type="entry name" value="Mss4-like_sf"/>
</dbReference>
<dbReference type="InterPro" id="IPR006913">
    <property type="entry name" value="CENP-V/GFA"/>
</dbReference>